<dbReference type="Gene3D" id="1.10.220.20">
    <property type="match status" value="1"/>
</dbReference>
<feature type="region of interest" description="Disordered" evidence="6">
    <location>
        <begin position="328"/>
        <end position="351"/>
    </location>
</feature>
<dbReference type="PROSITE" id="PS50190">
    <property type="entry name" value="SEC7"/>
    <property type="match status" value="1"/>
</dbReference>
<dbReference type="Gene3D" id="2.30.29.30">
    <property type="entry name" value="Pleckstrin-homology domain (PH domain)/Phosphotyrosine-binding domain (PTB)"/>
    <property type="match status" value="1"/>
</dbReference>
<dbReference type="FunFam" id="2.30.29.30:FF:000004">
    <property type="entry name" value="IQ motif and SEC7 domain-containing protein 1"/>
    <property type="match status" value="1"/>
</dbReference>
<dbReference type="Pfam" id="PF16453">
    <property type="entry name" value="IQ_SEC7_PH"/>
    <property type="match status" value="1"/>
</dbReference>
<dbReference type="CDD" id="cd13318">
    <property type="entry name" value="PH_IQSEC"/>
    <property type="match status" value="1"/>
</dbReference>
<sequence>MSRTKCDSAINSNPWCQDDYRNGSQFRGKQLPSMFTTTCDDTWDQDSKFSSGQAESKLNKYSLVIVLPSGTNDQNHDSEKSPTQSSIINVQMDSGIGSMSPSPPKTPTPDYDSLEDSYEDSHSPISTQGIPIPKKVTFSMVDNGDDSLMQESRYSKSSWRDILMHEPSESRDHLTYCYRQDWVNGEAKSKSKSKGSPKHLYLSTTILNDLEQISERSSRSEARPRRGTKLVRRASSLDRFEELRYSYRYRDCIPLLCDPDPLKTPVPSSGKRKSNRKSKIPKPTESSSLKPVERASCGPGPPLKQLRSYSVESNGNCNFAASQLGRARQRSVSGNVSSKKTPVRRVDDDALKRSRLHNSQYELSQDLLDKQVEMLERKYGGVCARKAALTIQRAFRKYTIMKRFQDIANASKGEKRLSRRFPTFDMENKEWVVYNNNGTVSRYPHFQHHQSCYEGEVKMCNNFHSNMNSDAMLQSQYNALYRELNDTLDSDDGSRYSKPCRTQSFRERRIKYQEAYSQGLYMQDCNNKESYEQYGGKPVSHLNSAYYQDAYQSSVTRSPPAFPRHPAWTAVPNANNQRTHCASNQSSVYVHSSPSIKVQLQPTRDSISSEDSSLSVDIDPSEIDTNIQRGSLARHSLNISPSKMPTSNVLQRNATRASDVALSRRVSPRVDQKKVPPQVPKRTSSIPSRDSQSESDTSLSDSSHTLVASNSSTSKTVEASPVWKRKSLVLAEQSVSVEDKRLSNISENSEDSLDSGGGYSNTPPADMSHSFNAHNYPDIRTPHDLPGTPTIYKLTEIQRKRQYRVGLNLFNKKPERGIRYLIQRGFLEASPQAVARFLLTRKGLSKQMIGEYLGNLQSPFNMAVLECFVQELDLAGMQVDVALRKFQTFFRMPGEAQKIERLVEVFSHRYIECNHDIASKFHNPETVFVLAFAIIMLNTDLHTPNMKAERRMKIDEFIRNLRSIDDGHDLDRDMLIGIYERIKTNEFKMGSDHVTQVLKVQQTIVGKKPNLALPHRRLVCYCRLYEVYDVSKKERPGVHQREVFLFNDLLMVTKIFSKKKNSVTYTFRQSFPLCGMSVTLFEAPYYPHGIRLSQRVDDKVLITFNARNEHDRSKFVEDLKESILEMDEMENLRIEGELEKQKMMRVRGAENRDSGVADMEIIPQPTKDGKLSPESVASGNNLKRSALSNSLLDLHEQQINKPVRRGSAGSLDSGMSISFQSSAASSVSHDSSPQIVHASSTSSGSGSSLGSTRSGPESTSKQPSSQAGFLGGLFSKKGKHTSKSNVRKPLDGSDT</sequence>
<feature type="region of interest" description="Disordered" evidence="6">
    <location>
        <begin position="1145"/>
        <end position="1180"/>
    </location>
</feature>
<evidence type="ECO:0000313" key="9">
    <source>
        <dbReference type="Proteomes" id="UP001497382"/>
    </source>
</evidence>
<keyword evidence="3" id="KW-0963">Cytoplasm</keyword>
<dbReference type="Pfam" id="PF01369">
    <property type="entry name" value="Sec7"/>
    <property type="match status" value="1"/>
</dbReference>
<dbReference type="SUPFAM" id="SSF50729">
    <property type="entry name" value="PH domain-like"/>
    <property type="match status" value="1"/>
</dbReference>
<dbReference type="PANTHER" id="PTHR10663:SF342">
    <property type="entry name" value="FI21420P1"/>
    <property type="match status" value="1"/>
</dbReference>
<feature type="region of interest" description="Disordered" evidence="6">
    <location>
        <begin position="260"/>
        <end position="308"/>
    </location>
</feature>
<feature type="compositionally biased region" description="Low complexity" evidence="6">
    <location>
        <begin position="1222"/>
        <end position="1232"/>
    </location>
</feature>
<feature type="compositionally biased region" description="Low complexity" evidence="6">
    <location>
        <begin position="1239"/>
        <end position="1255"/>
    </location>
</feature>
<feature type="compositionally biased region" description="Polar residues" evidence="6">
    <location>
        <begin position="1256"/>
        <end position="1267"/>
    </location>
</feature>
<feature type="compositionally biased region" description="Low complexity" evidence="6">
    <location>
        <begin position="688"/>
        <end position="703"/>
    </location>
</feature>
<feature type="compositionally biased region" description="Polar residues" evidence="6">
    <location>
        <begin position="637"/>
        <end position="656"/>
    </location>
</feature>
<dbReference type="FunFam" id="1.10.1000.11:FF:000009">
    <property type="entry name" value="IQ motif and SEC7 domain-containing protein"/>
    <property type="match status" value="1"/>
</dbReference>
<comment type="subcellular location">
    <subcellularLocation>
        <location evidence="1">Cytoplasm</location>
    </subcellularLocation>
</comment>
<feature type="domain" description="SEC7" evidence="7">
    <location>
        <begin position="798"/>
        <end position="985"/>
    </location>
</feature>
<evidence type="ECO:0000256" key="1">
    <source>
        <dbReference type="ARBA" id="ARBA00004496"/>
    </source>
</evidence>
<dbReference type="Proteomes" id="UP001497382">
    <property type="component" value="Unassembled WGS sequence"/>
</dbReference>
<dbReference type="FunFam" id="1.10.220.20:FF:000001">
    <property type="entry name" value="IQ motif and SEC7 domain-containing protein 1"/>
    <property type="match status" value="1"/>
</dbReference>
<dbReference type="CDD" id="cd00171">
    <property type="entry name" value="Sec7"/>
    <property type="match status" value="1"/>
</dbReference>
<feature type="region of interest" description="Disordered" evidence="6">
    <location>
        <begin position="739"/>
        <end position="769"/>
    </location>
</feature>
<keyword evidence="9" id="KW-1185">Reference proteome</keyword>
<gene>
    <name evidence="8" type="ORF">LARSCL_LOCUS6053</name>
</gene>
<accession>A0AAV1ZJT1</accession>
<comment type="similarity">
    <text evidence="2">Belongs to the BRAG family.</text>
</comment>
<evidence type="ECO:0000256" key="4">
    <source>
        <dbReference type="ARBA" id="ARBA00022553"/>
    </source>
</evidence>
<dbReference type="GO" id="GO:0005085">
    <property type="term" value="F:guanyl-nucleotide exchange factor activity"/>
    <property type="evidence" value="ECO:0007669"/>
    <property type="project" value="InterPro"/>
</dbReference>
<feature type="compositionally biased region" description="Basic residues" evidence="6">
    <location>
        <begin position="1276"/>
        <end position="1286"/>
    </location>
</feature>
<dbReference type="PROSITE" id="PS50096">
    <property type="entry name" value="IQ"/>
    <property type="match status" value="1"/>
</dbReference>
<keyword evidence="4" id="KW-0597">Phosphoprotein</keyword>
<dbReference type="EMBL" id="CAXIEN010000057">
    <property type="protein sequence ID" value="CAL1271844.1"/>
    <property type="molecule type" value="Genomic_DNA"/>
</dbReference>
<evidence type="ECO:0000256" key="3">
    <source>
        <dbReference type="ARBA" id="ARBA00022490"/>
    </source>
</evidence>
<feature type="compositionally biased region" description="Low complexity" evidence="6">
    <location>
        <begin position="605"/>
        <end position="618"/>
    </location>
</feature>
<evidence type="ECO:0000313" key="8">
    <source>
        <dbReference type="EMBL" id="CAL1271844.1"/>
    </source>
</evidence>
<dbReference type="InterPro" id="IPR033742">
    <property type="entry name" value="IQSEC_PH"/>
</dbReference>
<feature type="compositionally biased region" description="Polar residues" evidence="6">
    <location>
        <begin position="330"/>
        <end position="340"/>
    </location>
</feature>
<feature type="compositionally biased region" description="Basic residues" evidence="6">
    <location>
        <begin position="270"/>
        <end position="280"/>
    </location>
</feature>
<dbReference type="GO" id="GO:0030036">
    <property type="term" value="P:actin cytoskeleton organization"/>
    <property type="evidence" value="ECO:0007669"/>
    <property type="project" value="TreeGrafter"/>
</dbReference>
<dbReference type="SMART" id="SM00222">
    <property type="entry name" value="Sec7"/>
    <property type="match status" value="1"/>
</dbReference>
<evidence type="ECO:0000259" key="7">
    <source>
        <dbReference type="PROSITE" id="PS50190"/>
    </source>
</evidence>
<feature type="region of interest" description="Disordered" evidence="6">
    <location>
        <begin position="93"/>
        <end position="130"/>
    </location>
</feature>
<evidence type="ECO:0000256" key="2">
    <source>
        <dbReference type="ARBA" id="ARBA00006248"/>
    </source>
</evidence>
<comment type="caution">
    <text evidence="8">The sequence shown here is derived from an EMBL/GenBank/DDBJ whole genome shotgun (WGS) entry which is preliminary data.</text>
</comment>
<dbReference type="PANTHER" id="PTHR10663">
    <property type="entry name" value="GUANYL-NUCLEOTIDE EXCHANGE FACTOR"/>
    <property type="match status" value="1"/>
</dbReference>
<name>A0AAV1ZJT1_9ARAC</name>
<dbReference type="Gene3D" id="1.10.1000.11">
    <property type="entry name" value="Arf Nucleotide-binding Site Opener,domain 2"/>
    <property type="match status" value="1"/>
</dbReference>
<evidence type="ECO:0000256" key="5">
    <source>
        <dbReference type="ARBA" id="ARBA00023054"/>
    </source>
</evidence>
<keyword evidence="5" id="KW-0175">Coiled coil</keyword>
<feature type="region of interest" description="Disordered" evidence="6">
    <location>
        <begin position="600"/>
        <end position="719"/>
    </location>
</feature>
<feature type="region of interest" description="Disordered" evidence="6">
    <location>
        <begin position="1222"/>
        <end position="1295"/>
    </location>
</feature>
<dbReference type="GO" id="GO:0005737">
    <property type="term" value="C:cytoplasm"/>
    <property type="evidence" value="ECO:0007669"/>
    <property type="project" value="UniProtKB-SubCell"/>
</dbReference>
<proteinExistence type="inferred from homology"/>
<dbReference type="InterPro" id="IPR023394">
    <property type="entry name" value="Sec7_C_sf"/>
</dbReference>
<feature type="compositionally biased region" description="Basic and acidic residues" evidence="6">
    <location>
        <begin position="1145"/>
        <end position="1155"/>
    </location>
</feature>
<dbReference type="GO" id="GO:0032012">
    <property type="term" value="P:regulation of ARF protein signal transduction"/>
    <property type="evidence" value="ECO:0007669"/>
    <property type="project" value="InterPro"/>
</dbReference>
<dbReference type="InterPro" id="IPR000904">
    <property type="entry name" value="Sec7_dom"/>
</dbReference>
<dbReference type="InterPro" id="IPR035999">
    <property type="entry name" value="Sec7_dom_sf"/>
</dbReference>
<evidence type="ECO:0000256" key="6">
    <source>
        <dbReference type="SAM" id="MobiDB-lite"/>
    </source>
</evidence>
<reference evidence="8 9" key="1">
    <citation type="submission" date="2024-04" db="EMBL/GenBank/DDBJ databases">
        <authorList>
            <person name="Rising A."/>
            <person name="Reimegard J."/>
            <person name="Sonavane S."/>
            <person name="Akerstrom W."/>
            <person name="Nylinder S."/>
            <person name="Hedman E."/>
            <person name="Kallberg Y."/>
        </authorList>
    </citation>
    <scope>NUCLEOTIDE SEQUENCE [LARGE SCALE GENOMIC DNA]</scope>
</reference>
<organism evidence="8 9">
    <name type="scientific">Larinioides sclopetarius</name>
    <dbReference type="NCBI Taxonomy" id="280406"/>
    <lineage>
        <taxon>Eukaryota</taxon>
        <taxon>Metazoa</taxon>
        <taxon>Ecdysozoa</taxon>
        <taxon>Arthropoda</taxon>
        <taxon>Chelicerata</taxon>
        <taxon>Arachnida</taxon>
        <taxon>Araneae</taxon>
        <taxon>Araneomorphae</taxon>
        <taxon>Entelegynae</taxon>
        <taxon>Araneoidea</taxon>
        <taxon>Araneidae</taxon>
        <taxon>Larinioides</taxon>
    </lineage>
</organism>
<feature type="compositionally biased region" description="Polar residues" evidence="6">
    <location>
        <begin position="704"/>
        <end position="717"/>
    </location>
</feature>
<protein>
    <recommendedName>
        <fullName evidence="7">SEC7 domain-containing protein</fullName>
    </recommendedName>
</protein>
<dbReference type="SUPFAM" id="SSF48425">
    <property type="entry name" value="Sec7 domain"/>
    <property type="match status" value="1"/>
</dbReference>
<dbReference type="InterPro" id="IPR011993">
    <property type="entry name" value="PH-like_dom_sf"/>
</dbReference>